<dbReference type="HAMAP" id="MF_00422">
    <property type="entry name" value="SecE"/>
    <property type="match status" value="1"/>
</dbReference>
<dbReference type="GO" id="GO:0008320">
    <property type="term" value="F:protein transmembrane transporter activity"/>
    <property type="evidence" value="ECO:0007669"/>
    <property type="project" value="UniProtKB-UniRule"/>
</dbReference>
<gene>
    <name evidence="9 11" type="primary">secE</name>
    <name evidence="10" type="ORF">CJ198_05255</name>
    <name evidence="11" type="ORF">EW640_14265</name>
</gene>
<evidence type="ECO:0000256" key="9">
    <source>
        <dbReference type="HAMAP-Rule" id="MF_00422"/>
    </source>
</evidence>
<evidence type="ECO:0000256" key="4">
    <source>
        <dbReference type="ARBA" id="ARBA00022692"/>
    </source>
</evidence>
<comment type="subcellular location">
    <subcellularLocation>
        <location evidence="9">Cell membrane</location>
        <topology evidence="9">Single-pass membrane protein</topology>
    </subcellularLocation>
    <subcellularLocation>
        <location evidence="1">Membrane</location>
    </subcellularLocation>
</comment>
<keyword evidence="12" id="KW-1185">Reference proteome</keyword>
<dbReference type="Proteomes" id="UP000235703">
    <property type="component" value="Unassembled WGS sequence"/>
</dbReference>
<evidence type="ECO:0000313" key="10">
    <source>
        <dbReference type="EMBL" id="PMB98718.1"/>
    </source>
</evidence>
<reference evidence="10 12" key="1">
    <citation type="submission" date="2017-09" db="EMBL/GenBank/DDBJ databases">
        <title>Bacterial strain isolated from the female urinary microbiota.</title>
        <authorList>
            <person name="Thomas-White K."/>
            <person name="Kumar N."/>
            <person name="Forster S."/>
            <person name="Putonti C."/>
            <person name="Lawley T."/>
            <person name="Wolfe A.J."/>
        </authorList>
    </citation>
    <scope>NUCLEOTIDE SEQUENCE [LARGE SCALE GENOMIC DNA]</scope>
    <source>
        <strain evidence="10 12">UMB0680</strain>
    </source>
</reference>
<evidence type="ECO:0000256" key="1">
    <source>
        <dbReference type="ARBA" id="ARBA00004370"/>
    </source>
</evidence>
<dbReference type="PANTHER" id="PTHR33910">
    <property type="entry name" value="PROTEIN TRANSLOCASE SUBUNIT SECE"/>
    <property type="match status" value="1"/>
</dbReference>
<dbReference type="GO" id="GO:0065002">
    <property type="term" value="P:intracellular protein transmembrane transport"/>
    <property type="evidence" value="ECO:0007669"/>
    <property type="project" value="UniProtKB-UniRule"/>
</dbReference>
<dbReference type="EMBL" id="CP035810">
    <property type="protein sequence ID" value="QIN30295.1"/>
    <property type="molecule type" value="Genomic_DNA"/>
</dbReference>
<dbReference type="PANTHER" id="PTHR33910:SF1">
    <property type="entry name" value="PROTEIN TRANSLOCASE SUBUNIT SECE"/>
    <property type="match status" value="1"/>
</dbReference>
<dbReference type="InterPro" id="IPR001901">
    <property type="entry name" value="Translocase_SecE/Sec61-g"/>
</dbReference>
<dbReference type="KEGG" id="blut:EW640_14265"/>
<evidence type="ECO:0000313" key="12">
    <source>
        <dbReference type="Proteomes" id="UP000235703"/>
    </source>
</evidence>
<dbReference type="EMBL" id="PNFZ01000002">
    <property type="protein sequence ID" value="PMB98718.1"/>
    <property type="molecule type" value="Genomic_DNA"/>
</dbReference>
<keyword evidence="2 9" id="KW-0813">Transport</keyword>
<dbReference type="GO" id="GO:0005886">
    <property type="term" value="C:plasma membrane"/>
    <property type="evidence" value="ECO:0007669"/>
    <property type="project" value="UniProtKB-SubCell"/>
</dbReference>
<name>A0A2N6PJ68_9MICO</name>
<evidence type="ECO:0000256" key="2">
    <source>
        <dbReference type="ARBA" id="ARBA00022448"/>
    </source>
</evidence>
<reference evidence="11 13" key="2">
    <citation type="submission" date="2019-02" db="EMBL/GenBank/DDBJ databases">
        <title>Complete Genome Sequence and Methylome Analysis of Brevibacterium luteolum NEB1784.</title>
        <authorList>
            <person name="Fomenkov A."/>
            <person name="Roberts R.J."/>
        </authorList>
    </citation>
    <scope>NUCLEOTIDE SEQUENCE [LARGE SCALE GENOMIC DNA]</scope>
    <source>
        <strain evidence="11 13">NEB1784</strain>
    </source>
</reference>
<evidence type="ECO:0000313" key="13">
    <source>
        <dbReference type="Proteomes" id="UP000501518"/>
    </source>
</evidence>
<dbReference type="Gene3D" id="1.20.5.1030">
    <property type="entry name" value="Preprotein translocase secy subunit"/>
    <property type="match status" value="1"/>
</dbReference>
<dbReference type="GO" id="GO:0043952">
    <property type="term" value="P:protein transport by the Sec complex"/>
    <property type="evidence" value="ECO:0007669"/>
    <property type="project" value="UniProtKB-UniRule"/>
</dbReference>
<dbReference type="NCBIfam" id="TIGR00964">
    <property type="entry name" value="secE_bact"/>
    <property type="match status" value="1"/>
</dbReference>
<evidence type="ECO:0000256" key="7">
    <source>
        <dbReference type="ARBA" id="ARBA00023010"/>
    </source>
</evidence>
<comment type="similarity">
    <text evidence="9">Belongs to the SecE/SEC61-gamma family.</text>
</comment>
<dbReference type="GO" id="GO:0009306">
    <property type="term" value="P:protein secretion"/>
    <property type="evidence" value="ECO:0007669"/>
    <property type="project" value="UniProtKB-UniRule"/>
</dbReference>
<keyword evidence="7 9" id="KW-0811">Translocation</keyword>
<evidence type="ECO:0000256" key="3">
    <source>
        <dbReference type="ARBA" id="ARBA00022475"/>
    </source>
</evidence>
<feature type="transmembrane region" description="Helical" evidence="9">
    <location>
        <begin position="40"/>
        <end position="61"/>
    </location>
</feature>
<accession>A0A2N6PJ68</accession>
<protein>
    <recommendedName>
        <fullName evidence="9">Protein translocase subunit SecE</fullName>
    </recommendedName>
</protein>
<comment type="function">
    <text evidence="9">Essential subunit of the Sec protein translocation channel SecYEG. Clamps together the 2 halves of SecY. May contact the channel plug during translocation.</text>
</comment>
<evidence type="ECO:0000256" key="6">
    <source>
        <dbReference type="ARBA" id="ARBA00022989"/>
    </source>
</evidence>
<organism evidence="10 12">
    <name type="scientific">Brevibacterium luteolum</name>
    <dbReference type="NCBI Taxonomy" id="199591"/>
    <lineage>
        <taxon>Bacteria</taxon>
        <taxon>Bacillati</taxon>
        <taxon>Actinomycetota</taxon>
        <taxon>Actinomycetes</taxon>
        <taxon>Micrococcales</taxon>
        <taxon>Brevibacteriaceae</taxon>
        <taxon>Brevibacterium</taxon>
    </lineage>
</organism>
<keyword evidence="3 9" id="KW-1003">Cell membrane</keyword>
<sequence>MSETPAGTSEKRGFFGTIMQFFREVIGELKKVVTPTRKELINYTLVVLGFVIFMMLLVTVLDLLFGKLSGFVFGGSPIWPLWG</sequence>
<dbReference type="GO" id="GO:0006605">
    <property type="term" value="P:protein targeting"/>
    <property type="evidence" value="ECO:0007669"/>
    <property type="project" value="UniProtKB-UniRule"/>
</dbReference>
<dbReference type="OrthoDB" id="9805743at2"/>
<evidence type="ECO:0000313" key="11">
    <source>
        <dbReference type="EMBL" id="QIN30295.1"/>
    </source>
</evidence>
<dbReference type="Proteomes" id="UP000501518">
    <property type="component" value="Chromosome"/>
</dbReference>
<keyword evidence="8 9" id="KW-0472">Membrane</keyword>
<dbReference type="InterPro" id="IPR038379">
    <property type="entry name" value="SecE_sf"/>
</dbReference>
<evidence type="ECO:0000256" key="5">
    <source>
        <dbReference type="ARBA" id="ARBA00022927"/>
    </source>
</evidence>
<comment type="subunit">
    <text evidence="9">Component of the Sec protein translocase complex. Heterotrimer consisting of SecY, SecE and SecG subunits. The heterotrimers can form oligomers, although 1 heterotrimer is thought to be able to translocate proteins. Interacts with the ribosome. Interacts with SecDF, and other proteins may be involved. Interacts with SecA.</text>
</comment>
<dbReference type="InterPro" id="IPR005807">
    <property type="entry name" value="SecE_bac"/>
</dbReference>
<proteinExistence type="inferred from homology"/>
<evidence type="ECO:0000256" key="8">
    <source>
        <dbReference type="ARBA" id="ARBA00023136"/>
    </source>
</evidence>
<keyword evidence="5 9" id="KW-0653">Protein transport</keyword>
<keyword evidence="4 9" id="KW-0812">Transmembrane</keyword>
<keyword evidence="6 9" id="KW-1133">Transmembrane helix</keyword>
<dbReference type="AlphaFoldDB" id="A0A2N6PJ68"/>
<dbReference type="Pfam" id="PF00584">
    <property type="entry name" value="SecE"/>
    <property type="match status" value="1"/>
</dbReference>